<proteinExistence type="inferred from homology"/>
<dbReference type="PANTHER" id="PTHR44051">
    <property type="entry name" value="GLUTATHIONE S-TRANSFERASE-RELATED"/>
    <property type="match status" value="1"/>
</dbReference>
<dbReference type="InParanoid" id="A0A507ATT2"/>
<dbReference type="GeneID" id="41968750"/>
<dbReference type="Gene3D" id="1.20.1050.10">
    <property type="match status" value="1"/>
</dbReference>
<name>A0A507ATT2_9PEZI</name>
<dbReference type="Pfam" id="PF13409">
    <property type="entry name" value="GST_N_2"/>
    <property type="match status" value="1"/>
</dbReference>
<dbReference type="SFLD" id="SFLDG00358">
    <property type="entry name" value="Main_(cytGST)"/>
    <property type="match status" value="1"/>
</dbReference>
<reference evidence="4 5" key="1">
    <citation type="submission" date="2019-06" db="EMBL/GenBank/DDBJ databases">
        <title>Draft genome sequence of the filamentous fungus Phialemoniopsis curvata isolated from diesel fuel.</title>
        <authorList>
            <person name="Varaljay V.A."/>
            <person name="Lyon W.J."/>
            <person name="Crouch A.L."/>
            <person name="Drake C.E."/>
            <person name="Hollomon J.M."/>
            <person name="Nadeau L.J."/>
            <person name="Nunn H.S."/>
            <person name="Stevenson B.S."/>
            <person name="Bojanowski C.L."/>
            <person name="Crookes-Goodson W.J."/>
        </authorList>
    </citation>
    <scope>NUCLEOTIDE SEQUENCE [LARGE SCALE GENOMIC DNA]</scope>
    <source>
        <strain evidence="4 5">D216</strain>
    </source>
</reference>
<dbReference type="PANTHER" id="PTHR44051:SF8">
    <property type="entry name" value="GLUTATHIONE S-TRANSFERASE GSTA"/>
    <property type="match status" value="1"/>
</dbReference>
<dbReference type="SUPFAM" id="SSF52833">
    <property type="entry name" value="Thioredoxin-like"/>
    <property type="match status" value="1"/>
</dbReference>
<dbReference type="InterPro" id="IPR036282">
    <property type="entry name" value="Glutathione-S-Trfase_C_sf"/>
</dbReference>
<dbReference type="Gene3D" id="3.40.30.10">
    <property type="entry name" value="Glutaredoxin"/>
    <property type="match status" value="1"/>
</dbReference>
<evidence type="ECO:0000313" key="5">
    <source>
        <dbReference type="Proteomes" id="UP000319257"/>
    </source>
</evidence>
<dbReference type="RefSeq" id="XP_030991817.1">
    <property type="nucleotide sequence ID" value="XM_031135368.1"/>
</dbReference>
<comment type="similarity">
    <text evidence="1">Belongs to the GST superfamily.</text>
</comment>
<protein>
    <recommendedName>
        <fullName evidence="6">Glutathione S-transferase</fullName>
    </recommendedName>
</protein>
<dbReference type="PROSITE" id="PS50405">
    <property type="entry name" value="GST_CTER"/>
    <property type="match status" value="1"/>
</dbReference>
<comment type="caution">
    <text evidence="4">The sequence shown here is derived from an EMBL/GenBank/DDBJ whole genome shotgun (WGS) entry which is preliminary data.</text>
</comment>
<evidence type="ECO:0000313" key="4">
    <source>
        <dbReference type="EMBL" id="TPX10106.1"/>
    </source>
</evidence>
<dbReference type="SUPFAM" id="SSF47616">
    <property type="entry name" value="GST C-terminal domain-like"/>
    <property type="match status" value="1"/>
</dbReference>
<dbReference type="AlphaFoldDB" id="A0A507ATT2"/>
<feature type="domain" description="GST N-terminal" evidence="2">
    <location>
        <begin position="11"/>
        <end position="97"/>
    </location>
</feature>
<organism evidence="4 5">
    <name type="scientific">Thyridium curvatum</name>
    <dbReference type="NCBI Taxonomy" id="1093900"/>
    <lineage>
        <taxon>Eukaryota</taxon>
        <taxon>Fungi</taxon>
        <taxon>Dikarya</taxon>
        <taxon>Ascomycota</taxon>
        <taxon>Pezizomycotina</taxon>
        <taxon>Sordariomycetes</taxon>
        <taxon>Sordariomycetidae</taxon>
        <taxon>Thyridiales</taxon>
        <taxon>Thyridiaceae</taxon>
        <taxon>Thyridium</taxon>
    </lineage>
</organism>
<evidence type="ECO:0000256" key="1">
    <source>
        <dbReference type="ARBA" id="ARBA00007409"/>
    </source>
</evidence>
<evidence type="ECO:0000259" key="3">
    <source>
        <dbReference type="PROSITE" id="PS50405"/>
    </source>
</evidence>
<dbReference type="InterPro" id="IPR004045">
    <property type="entry name" value="Glutathione_S-Trfase_N"/>
</dbReference>
<dbReference type="PROSITE" id="PS50404">
    <property type="entry name" value="GST_NTER"/>
    <property type="match status" value="1"/>
</dbReference>
<gene>
    <name evidence="4" type="ORF">E0L32_001303</name>
</gene>
<dbReference type="STRING" id="1093900.A0A507ATT2"/>
<dbReference type="Pfam" id="PF00043">
    <property type="entry name" value="GST_C"/>
    <property type="match status" value="1"/>
</dbReference>
<keyword evidence="5" id="KW-1185">Reference proteome</keyword>
<sequence>MATAPPEKAPKPGLNIYGTAAVNPYKLTIAAEELGIPFNYISLDMVKGELQSEWYRAINPNGKAPAIVHVRDDGTTQTVFESAACLLYMASEFDKEHKFSYPVGTPEYWTQLSWLTWQVASHGPMMGQATHFNRYTYEPVPYGSWRYTAEGRRLNSVLDKQLSTHPYVAGDRLTIADMAVFLYTTSATWCGVDINEYPHVKTWHDKVAQRPGFQKGLQIPTPYPFGNGAVEDPTKLEWFLHIRQAGAQFIKASTESWKGDPVPLASDFANYEKK</sequence>
<dbReference type="InterPro" id="IPR004046">
    <property type="entry name" value="GST_C"/>
</dbReference>
<evidence type="ECO:0000259" key="2">
    <source>
        <dbReference type="PROSITE" id="PS50404"/>
    </source>
</evidence>
<dbReference type="Proteomes" id="UP000319257">
    <property type="component" value="Unassembled WGS sequence"/>
</dbReference>
<dbReference type="InterPro" id="IPR010987">
    <property type="entry name" value="Glutathione-S-Trfase_C-like"/>
</dbReference>
<accession>A0A507ATT2</accession>
<dbReference type="SFLD" id="SFLDS00019">
    <property type="entry name" value="Glutathione_Transferase_(cytos"/>
    <property type="match status" value="1"/>
</dbReference>
<dbReference type="InterPro" id="IPR036249">
    <property type="entry name" value="Thioredoxin-like_sf"/>
</dbReference>
<feature type="domain" description="GST C-terminal" evidence="3">
    <location>
        <begin position="104"/>
        <end position="236"/>
    </location>
</feature>
<dbReference type="EMBL" id="SKBQ01000005">
    <property type="protein sequence ID" value="TPX10106.1"/>
    <property type="molecule type" value="Genomic_DNA"/>
</dbReference>
<evidence type="ECO:0008006" key="6">
    <source>
        <dbReference type="Google" id="ProtNLM"/>
    </source>
</evidence>
<dbReference type="InterPro" id="IPR040079">
    <property type="entry name" value="Glutathione_S-Trfase"/>
</dbReference>
<dbReference type="OrthoDB" id="2789670at2759"/>
<dbReference type="SFLD" id="SFLDG01151">
    <property type="entry name" value="Main.2:_Nu-like"/>
    <property type="match status" value="1"/>
</dbReference>